<name>Q1PJE3_PROMR</name>
<reference evidence="1" key="2">
    <citation type="submission" date="2006-04" db="EMBL/GenBank/DDBJ databases">
        <title>Sequencing of the draft fosmids and assembly of Prochlorococcus marinus environmental genome fragment.</title>
        <authorList>
            <consortium name="US DOE Joint Genome Institute (JGI)"/>
            <person name="Copeland A."/>
            <person name="Lucas S."/>
            <person name="Lapidus A."/>
            <person name="Barry K."/>
            <person name="Detter J.C."/>
            <person name="Glavina T."/>
            <person name="Hammon N."/>
            <person name="Israni S."/>
            <person name="Richardson P."/>
        </authorList>
    </citation>
    <scope>NUCLEOTIDE SEQUENCE</scope>
</reference>
<sequence>MLLLLLDDIKIINFLYDKYFFHYSNIFNNVSLLNGDSIYSLKNPHSYSKLEKKNLRKNMIKLFKGSRGEN</sequence>
<dbReference type="AlphaFoldDB" id="Q1PJE3"/>
<proteinExistence type="predicted"/>
<gene>
    <name evidence="1" type="ORF">HOT0M-5C8_0003</name>
</gene>
<organism evidence="1">
    <name type="scientific">uncultured Prochlorococcus marinus clone HOT0M-5C8</name>
    <dbReference type="NCBI Taxonomy" id="379389"/>
    <lineage>
        <taxon>Bacteria</taxon>
        <taxon>Bacillati</taxon>
        <taxon>Cyanobacteriota</taxon>
        <taxon>Cyanophyceae</taxon>
        <taxon>Synechococcales</taxon>
        <taxon>Prochlorococcaceae</taxon>
        <taxon>Prochlorococcus</taxon>
    </lineage>
</organism>
<evidence type="ECO:0000313" key="1">
    <source>
        <dbReference type="EMBL" id="ABE11448.1"/>
    </source>
</evidence>
<dbReference type="EMBL" id="DQ366737">
    <property type="protein sequence ID" value="ABE11448.1"/>
    <property type="molecule type" value="Genomic_DNA"/>
</dbReference>
<protein>
    <submittedName>
        <fullName evidence="1">Uncharacterized protein</fullName>
    </submittedName>
</protein>
<accession>Q1PJE3</accession>
<reference evidence="1" key="1">
    <citation type="journal article" date="2006" name="Science">
        <title>Genomic islands and the ecology and evolution of Prochlorococcus.</title>
        <authorList>
            <person name="Coleman M.L."/>
            <person name="Sullivan M.B."/>
            <person name="Martiny A.C."/>
            <person name="Steglich C."/>
            <person name="Barry K."/>
            <person name="Delong E.F."/>
            <person name="Chisholm S.W."/>
        </authorList>
    </citation>
    <scope>NUCLEOTIDE SEQUENCE</scope>
</reference>